<keyword evidence="12 24" id="KW-0347">Helicase</keyword>
<organism evidence="24 25">
    <name type="scientific">Holothuria leucospilota</name>
    <name type="common">Black long sea cucumber</name>
    <name type="synonym">Mertensiothuria leucospilota</name>
    <dbReference type="NCBI Taxonomy" id="206669"/>
    <lineage>
        <taxon>Eukaryota</taxon>
        <taxon>Metazoa</taxon>
        <taxon>Echinodermata</taxon>
        <taxon>Eleutherozoa</taxon>
        <taxon>Echinozoa</taxon>
        <taxon>Holothuroidea</taxon>
        <taxon>Aspidochirotacea</taxon>
        <taxon>Aspidochirotida</taxon>
        <taxon>Holothuriidae</taxon>
        <taxon>Holothuria</taxon>
    </lineage>
</organism>
<evidence type="ECO:0000256" key="8">
    <source>
        <dbReference type="ARBA" id="ARBA00022723"/>
    </source>
</evidence>
<dbReference type="InterPro" id="IPR001650">
    <property type="entry name" value="Helicase_C-like"/>
</dbReference>
<evidence type="ECO:0000259" key="23">
    <source>
        <dbReference type="PROSITE" id="PS51789"/>
    </source>
</evidence>
<dbReference type="SMART" id="SM00490">
    <property type="entry name" value="HELICc"/>
    <property type="match status" value="1"/>
</dbReference>
<accession>A0A9Q1HI33</accession>
<dbReference type="Gene3D" id="1.20.1320.30">
    <property type="match status" value="1"/>
</dbReference>
<evidence type="ECO:0000256" key="17">
    <source>
        <dbReference type="ARBA" id="ARBA00022884"/>
    </source>
</evidence>
<name>A0A9Q1HI33_HOLLE</name>
<dbReference type="GO" id="GO:0003723">
    <property type="term" value="F:RNA binding"/>
    <property type="evidence" value="ECO:0007669"/>
    <property type="project" value="UniProtKB-KW"/>
</dbReference>
<evidence type="ECO:0000259" key="21">
    <source>
        <dbReference type="PROSITE" id="PS51192"/>
    </source>
</evidence>
<dbReference type="SMART" id="SM00487">
    <property type="entry name" value="DEXDc"/>
    <property type="match status" value="1"/>
</dbReference>
<keyword evidence="18" id="KW-0051">Antiviral defense</keyword>
<feature type="domain" description="Helicase C-terminal" evidence="22">
    <location>
        <begin position="709"/>
        <end position="882"/>
    </location>
</feature>
<dbReference type="Pfam" id="PF00270">
    <property type="entry name" value="DEAD"/>
    <property type="match status" value="1"/>
</dbReference>
<dbReference type="GO" id="GO:0005737">
    <property type="term" value="C:cytoplasm"/>
    <property type="evidence" value="ECO:0007669"/>
    <property type="project" value="UniProtKB-SubCell"/>
</dbReference>
<evidence type="ECO:0000256" key="13">
    <source>
        <dbReference type="ARBA" id="ARBA00022833"/>
    </source>
</evidence>
<comment type="caution">
    <text evidence="24">The sequence shown here is derived from an EMBL/GenBank/DDBJ whole genome shotgun (WGS) entry which is preliminary data.</text>
</comment>
<evidence type="ECO:0000256" key="16">
    <source>
        <dbReference type="ARBA" id="ARBA00022859"/>
    </source>
</evidence>
<keyword evidence="4" id="KW-0963">Cytoplasm</keyword>
<feature type="domain" description="Helicase ATP-binding" evidence="21">
    <location>
        <begin position="339"/>
        <end position="525"/>
    </location>
</feature>
<dbReference type="PROSITE" id="PS51194">
    <property type="entry name" value="HELICASE_CTER"/>
    <property type="match status" value="1"/>
</dbReference>
<evidence type="ECO:0000256" key="2">
    <source>
        <dbReference type="ARBA" id="ARBA00006866"/>
    </source>
</evidence>
<dbReference type="InterPro" id="IPR041204">
    <property type="entry name" value="RIG-I-like_C"/>
</dbReference>
<dbReference type="PROSITE" id="PS51192">
    <property type="entry name" value="HELICASE_ATP_BIND_1"/>
    <property type="match status" value="1"/>
</dbReference>
<keyword evidence="16" id="KW-0391">Immunity</keyword>
<dbReference type="InterPro" id="IPR031964">
    <property type="entry name" value="CARD_dom"/>
</dbReference>
<evidence type="ECO:0000256" key="14">
    <source>
        <dbReference type="ARBA" id="ARBA00022840"/>
    </source>
</evidence>
<dbReference type="EC" id="3.6.4.13" evidence="3"/>
<feature type="region of interest" description="Disordered" evidence="20">
    <location>
        <begin position="213"/>
        <end position="279"/>
    </location>
</feature>
<evidence type="ECO:0000256" key="7">
    <source>
        <dbReference type="ARBA" id="ARBA00022588"/>
    </source>
</evidence>
<gene>
    <name evidence="24" type="ORF">HOLleu_06480</name>
</gene>
<comment type="catalytic activity">
    <reaction evidence="19">
        <text>ATP + H2O = ADP + phosphate + H(+)</text>
        <dbReference type="Rhea" id="RHEA:13065"/>
        <dbReference type="ChEBI" id="CHEBI:15377"/>
        <dbReference type="ChEBI" id="CHEBI:15378"/>
        <dbReference type="ChEBI" id="CHEBI:30616"/>
        <dbReference type="ChEBI" id="CHEBI:43474"/>
        <dbReference type="ChEBI" id="CHEBI:456216"/>
        <dbReference type="EC" id="3.6.4.13"/>
    </reaction>
    <physiologicalReaction direction="left-to-right" evidence="19">
        <dbReference type="Rhea" id="RHEA:13066"/>
    </physiologicalReaction>
</comment>
<dbReference type="Pfam" id="PF18119">
    <property type="entry name" value="RIG-I_C"/>
    <property type="match status" value="1"/>
</dbReference>
<evidence type="ECO:0000256" key="18">
    <source>
        <dbReference type="ARBA" id="ARBA00023118"/>
    </source>
</evidence>
<dbReference type="InterPro" id="IPR027417">
    <property type="entry name" value="P-loop_NTPase"/>
</dbReference>
<dbReference type="Pfam" id="PF16739">
    <property type="entry name" value="CARD_2"/>
    <property type="match status" value="1"/>
</dbReference>
<evidence type="ECO:0000256" key="19">
    <source>
        <dbReference type="ARBA" id="ARBA00049390"/>
    </source>
</evidence>
<evidence type="ECO:0000256" key="11">
    <source>
        <dbReference type="ARBA" id="ARBA00022801"/>
    </source>
</evidence>
<evidence type="ECO:0000256" key="4">
    <source>
        <dbReference type="ARBA" id="ARBA00022490"/>
    </source>
</evidence>
<dbReference type="InterPro" id="IPR011545">
    <property type="entry name" value="DEAD/DEAH_box_helicase_dom"/>
</dbReference>
<evidence type="ECO:0000256" key="12">
    <source>
        <dbReference type="ARBA" id="ARBA00022806"/>
    </source>
</evidence>
<dbReference type="InterPro" id="IPR038557">
    <property type="entry name" value="RLR_C_sf"/>
</dbReference>
<dbReference type="Gene3D" id="2.170.150.30">
    <property type="entry name" value="RIG-I-like receptor, C-terminal regulatory domain"/>
    <property type="match status" value="1"/>
</dbReference>
<dbReference type="Pfam" id="PF11648">
    <property type="entry name" value="RIG-I_C-RD"/>
    <property type="match status" value="1"/>
</dbReference>
<dbReference type="GO" id="GO:0016787">
    <property type="term" value="F:hydrolase activity"/>
    <property type="evidence" value="ECO:0007669"/>
    <property type="project" value="UniProtKB-KW"/>
</dbReference>
<dbReference type="InterPro" id="IPR011029">
    <property type="entry name" value="DEATH-like_dom_sf"/>
</dbReference>
<keyword evidence="5" id="KW-1017">Isopeptide bond</keyword>
<evidence type="ECO:0000256" key="15">
    <source>
        <dbReference type="ARBA" id="ARBA00022843"/>
    </source>
</evidence>
<dbReference type="InterPro" id="IPR051363">
    <property type="entry name" value="RLR_Helicase"/>
</dbReference>
<evidence type="ECO:0000256" key="6">
    <source>
        <dbReference type="ARBA" id="ARBA00022553"/>
    </source>
</evidence>
<dbReference type="CDD" id="cd01671">
    <property type="entry name" value="CARD"/>
    <property type="match status" value="1"/>
</dbReference>
<feature type="compositionally biased region" description="Polar residues" evidence="20">
    <location>
        <begin position="237"/>
        <end position="247"/>
    </location>
</feature>
<dbReference type="Pfam" id="PF00271">
    <property type="entry name" value="Helicase_C"/>
    <property type="match status" value="1"/>
</dbReference>
<dbReference type="PANTHER" id="PTHR14074:SF36">
    <property type="entry name" value="RNA HELICASE"/>
    <property type="match status" value="1"/>
</dbReference>
<keyword evidence="14" id="KW-0067">ATP-binding</keyword>
<evidence type="ECO:0000256" key="1">
    <source>
        <dbReference type="ARBA" id="ARBA00004496"/>
    </source>
</evidence>
<dbReference type="GO" id="GO:0045087">
    <property type="term" value="P:innate immune response"/>
    <property type="evidence" value="ECO:0007669"/>
    <property type="project" value="UniProtKB-KW"/>
</dbReference>
<dbReference type="OrthoDB" id="416741at2759"/>
<dbReference type="PROSITE" id="PS51789">
    <property type="entry name" value="RLR_CTR"/>
    <property type="match status" value="1"/>
</dbReference>
<evidence type="ECO:0000256" key="10">
    <source>
        <dbReference type="ARBA" id="ARBA00022741"/>
    </source>
</evidence>
<keyword evidence="7" id="KW-0399">Innate immunity</keyword>
<keyword evidence="10" id="KW-0547">Nucleotide-binding</keyword>
<dbReference type="Proteomes" id="UP001152320">
    <property type="component" value="Chromosome 2"/>
</dbReference>
<keyword evidence="8" id="KW-0479">Metal-binding</keyword>
<dbReference type="GO" id="GO:0046872">
    <property type="term" value="F:metal ion binding"/>
    <property type="evidence" value="ECO:0007669"/>
    <property type="project" value="UniProtKB-KW"/>
</dbReference>
<dbReference type="InterPro" id="IPR014001">
    <property type="entry name" value="Helicase_ATP-bd"/>
</dbReference>
<evidence type="ECO:0000256" key="3">
    <source>
        <dbReference type="ARBA" id="ARBA00012552"/>
    </source>
</evidence>
<dbReference type="Gene3D" id="1.10.533.10">
    <property type="entry name" value="Death Domain, Fas"/>
    <property type="match status" value="2"/>
</dbReference>
<dbReference type="AlphaFoldDB" id="A0A9Q1HI33"/>
<comment type="subcellular location">
    <subcellularLocation>
        <location evidence="1">Cytoplasm</location>
    </subcellularLocation>
</comment>
<keyword evidence="25" id="KW-1185">Reference proteome</keyword>
<reference evidence="24" key="1">
    <citation type="submission" date="2021-10" db="EMBL/GenBank/DDBJ databases">
        <title>Tropical sea cucumber genome reveals ecological adaptation and Cuvierian tubules defense mechanism.</title>
        <authorList>
            <person name="Chen T."/>
        </authorList>
    </citation>
    <scope>NUCLEOTIDE SEQUENCE</scope>
    <source>
        <strain evidence="24">Nanhai2018</strain>
        <tissue evidence="24">Muscle</tissue>
    </source>
</reference>
<keyword evidence="11" id="KW-0378">Hydrolase</keyword>
<evidence type="ECO:0000259" key="22">
    <source>
        <dbReference type="PROSITE" id="PS51194"/>
    </source>
</evidence>
<keyword evidence="13" id="KW-0862">Zinc</keyword>
<sequence>MDGETLKSGEKEHFLLVTDVFRPVITVYLNVEPVLLTCLQLSGLITTAAASEISKLKSQRSNEAAVEHLLRNINVTDRAGSDYSKFLNGLRSSTDKGNQDLADHIEGLKNLPALRDQRQQFCCILKDLHPYLVESIIPTEILPQLGQFFSKADVEEIEAEQRQHGAPHAAFSMLLLLQRSGSDWHRHFVTACREACLAEAADTLELTLEKCKADETSPEQTPVPEDNVSPDDGSGPTKDSSSQNSSDRTVESPVTGHNENGRRIPSPLNSFHQSQRPYNQSQDEFNDINLNIPGRVKTTCQSALDMSSLNAALSGSLEDEERGESILYNSLRMYQRELAQPAVMGLNTVLIAPTGTGKTHVAAYIIDRHIKRFKAEGKTAKVVFIVHTKVLAAQQQKKIEELLQDEQDVMIVEATGESLDSPLTEVINISDVVVLTAQVLLNGLTEGNEVVDLRDLTLMIFDECHNCQKAHPYKKIMDVYHHEKRKLTGDGATSRTVPQIVGMTASIGTGNAKSTEKAKDHAFEIFANLDAKKVQTVENLEDLEKYQNIPEEIDPHIVPAREKDPFRDVLQNIMAKLERFLQKQLEPLERNGFIGEVEAKCNGARDSQVYENWVIKLQRECVKVIPDLEGDLQEAVRSCLGNLLDYNRGLCLNRDVRTKDALNFLEQRFQQKAQRGGNCNERLVKLFNDNLGLLRTLSDTASENPVLKRLKQLIVMEFQRRPSSRALLFTPTIQSTIALKEWLDETPAFEELELNAGRVTGAADLTAAERNNTIRKFRSGEHKVIVATNVVEQGMDIAECNLVFRLNYVPSDTGHIQVKGRNRAKGGKSYLVASSSFGNFRNRELNNKIRETMMTRLLDKIKEMPDEAFERKILEHQEKAYRAHRREEERKRQRLAAGSHRNTGVEYHLRCVTCKTYACSSRDIYLVKGTYRVVDDVTFKNEKIQITKMGEPHVIKPNELAIGKISCIKCQQDWGGMILLDNESLIVITTPGFEMKNILTKEVDTYKTWSKVPFLSPDMY</sequence>
<dbReference type="Gene3D" id="3.40.50.300">
    <property type="entry name" value="P-loop containing nucleotide triphosphate hydrolases"/>
    <property type="match status" value="2"/>
</dbReference>
<keyword evidence="9" id="KW-0677">Repeat</keyword>
<dbReference type="SUPFAM" id="SSF52540">
    <property type="entry name" value="P-loop containing nucleoside triphosphate hydrolases"/>
    <property type="match status" value="2"/>
</dbReference>
<dbReference type="GO" id="GO:0003724">
    <property type="term" value="F:RNA helicase activity"/>
    <property type="evidence" value="ECO:0007669"/>
    <property type="project" value="UniProtKB-EC"/>
</dbReference>
<feature type="compositionally biased region" description="Polar residues" evidence="20">
    <location>
        <begin position="267"/>
        <end position="279"/>
    </location>
</feature>
<dbReference type="InterPro" id="IPR021673">
    <property type="entry name" value="RLR_CTR"/>
</dbReference>
<evidence type="ECO:0000313" key="24">
    <source>
        <dbReference type="EMBL" id="KAJ8047474.1"/>
    </source>
</evidence>
<proteinExistence type="inferred from homology"/>
<dbReference type="EMBL" id="JAIZAY010000002">
    <property type="protein sequence ID" value="KAJ8047474.1"/>
    <property type="molecule type" value="Genomic_DNA"/>
</dbReference>
<evidence type="ECO:0000313" key="25">
    <source>
        <dbReference type="Proteomes" id="UP001152320"/>
    </source>
</evidence>
<keyword evidence="17" id="KW-0694">RNA-binding</keyword>
<protein>
    <recommendedName>
        <fullName evidence="3">RNA helicase</fullName>
        <ecNumber evidence="3">3.6.4.13</ecNumber>
    </recommendedName>
</protein>
<dbReference type="GO" id="GO:0005524">
    <property type="term" value="F:ATP binding"/>
    <property type="evidence" value="ECO:0007669"/>
    <property type="project" value="UniProtKB-KW"/>
</dbReference>
<evidence type="ECO:0000256" key="20">
    <source>
        <dbReference type="SAM" id="MobiDB-lite"/>
    </source>
</evidence>
<dbReference type="GO" id="GO:0051607">
    <property type="term" value="P:defense response to virus"/>
    <property type="evidence" value="ECO:0007669"/>
    <property type="project" value="UniProtKB-KW"/>
</dbReference>
<keyword evidence="15" id="KW-0832">Ubl conjugation</keyword>
<keyword evidence="6" id="KW-0597">Phosphoprotein</keyword>
<evidence type="ECO:0000256" key="9">
    <source>
        <dbReference type="ARBA" id="ARBA00022737"/>
    </source>
</evidence>
<comment type="similarity">
    <text evidence="2">Belongs to the helicase family. RLR subfamily.</text>
</comment>
<evidence type="ECO:0000256" key="5">
    <source>
        <dbReference type="ARBA" id="ARBA00022499"/>
    </source>
</evidence>
<dbReference type="PANTHER" id="PTHR14074">
    <property type="entry name" value="HELICASE WITH DEATH DOMAIN-RELATED"/>
    <property type="match status" value="1"/>
</dbReference>
<feature type="domain" description="RLR CTR" evidence="23">
    <location>
        <begin position="897"/>
        <end position="1020"/>
    </location>
</feature>